<name>A0A0E9WE72_ANGAN</name>
<dbReference type="EMBL" id="GBXM01020809">
    <property type="protein sequence ID" value="JAH87768.1"/>
    <property type="molecule type" value="Transcribed_RNA"/>
</dbReference>
<dbReference type="AlphaFoldDB" id="A0A0E9WE72"/>
<accession>A0A0E9WE72</accession>
<organism evidence="1">
    <name type="scientific">Anguilla anguilla</name>
    <name type="common">European freshwater eel</name>
    <name type="synonym">Muraena anguilla</name>
    <dbReference type="NCBI Taxonomy" id="7936"/>
    <lineage>
        <taxon>Eukaryota</taxon>
        <taxon>Metazoa</taxon>
        <taxon>Chordata</taxon>
        <taxon>Craniata</taxon>
        <taxon>Vertebrata</taxon>
        <taxon>Euteleostomi</taxon>
        <taxon>Actinopterygii</taxon>
        <taxon>Neopterygii</taxon>
        <taxon>Teleostei</taxon>
        <taxon>Anguilliformes</taxon>
        <taxon>Anguillidae</taxon>
        <taxon>Anguilla</taxon>
    </lineage>
</organism>
<evidence type="ECO:0000313" key="1">
    <source>
        <dbReference type="EMBL" id="JAH87768.1"/>
    </source>
</evidence>
<sequence length="22" mass="2530">MEAASLPAGEWLFTVCTFPRFR</sequence>
<reference evidence="1" key="2">
    <citation type="journal article" date="2015" name="Fish Shellfish Immunol.">
        <title>Early steps in the European eel (Anguilla anguilla)-Vibrio vulnificus interaction in the gills: Role of the RtxA13 toxin.</title>
        <authorList>
            <person name="Callol A."/>
            <person name="Pajuelo D."/>
            <person name="Ebbesson L."/>
            <person name="Teles M."/>
            <person name="MacKenzie S."/>
            <person name="Amaro C."/>
        </authorList>
    </citation>
    <scope>NUCLEOTIDE SEQUENCE</scope>
</reference>
<reference evidence="1" key="1">
    <citation type="submission" date="2014-11" db="EMBL/GenBank/DDBJ databases">
        <authorList>
            <person name="Amaro Gonzalez C."/>
        </authorList>
    </citation>
    <scope>NUCLEOTIDE SEQUENCE</scope>
</reference>
<protein>
    <submittedName>
        <fullName evidence="1">Uncharacterized protein</fullName>
    </submittedName>
</protein>
<proteinExistence type="predicted"/>